<keyword evidence="7" id="KW-0378">Hydrolase</keyword>
<feature type="chain" id="PRO_5043755009" description="mannan endo-1,4-beta-mannosidase" evidence="10">
    <location>
        <begin position="26"/>
        <end position="439"/>
    </location>
</feature>
<gene>
    <name evidence="12" type="ORF">WJX73_008049</name>
</gene>
<dbReference type="EC" id="3.2.1.78" evidence="4"/>
<sequence>MAVKAASLGLLAVATLLALAPGAQAAGDFVTVGTGGTFSTSSCPNFAFSGYNTWQPIEAAAGLIGANNNVSQQFDQAVENNLQVVRMFGFSVQQGINDQYSPGVYNESLLVAFDNVIADAGKRNLKLIVALANNWDYNGNMSDCKCWYTNQSKTATNCDDFFTDATCVNDYLLNAKNIMNRMNTVTKIAYNEDPTIMSWDLINEGRCDGGSGSTCTAADIQAWTARVAPARIINKPLVLEEFGKAVGGSTGQSASQQLGYYQLAYAITEGSINSGDNLRGIAFWRWDNVDPQAVLTGFDQEATVTTSGDVFQQVIKPFSGRIAARCASAKATPATSSAGRKLMQTGVPASGSSSSPSPSSSSAPVTNATTASPTTTENSRPSASNNGAPSSGPAAARAASPSSAQGPIALVSGDTSPATALAINSQVTGAACQANLTVS</sequence>
<protein>
    <recommendedName>
        <fullName evidence="4">mannan endo-1,4-beta-mannosidase</fullName>
        <ecNumber evidence="4">3.2.1.78</ecNumber>
    </recommendedName>
</protein>
<evidence type="ECO:0000256" key="7">
    <source>
        <dbReference type="ARBA" id="ARBA00022801"/>
    </source>
</evidence>
<dbReference type="PANTHER" id="PTHR31451:SF39">
    <property type="entry name" value="MANNAN ENDO-1,4-BETA-MANNOSIDASE 1"/>
    <property type="match status" value="1"/>
</dbReference>
<keyword evidence="6 10" id="KW-0732">Signal</keyword>
<comment type="caution">
    <text evidence="12">The sequence shown here is derived from an EMBL/GenBank/DDBJ whole genome shotgun (WGS) entry which is preliminary data.</text>
</comment>
<evidence type="ECO:0000256" key="2">
    <source>
        <dbReference type="ARBA" id="ARBA00004613"/>
    </source>
</evidence>
<evidence type="ECO:0000256" key="5">
    <source>
        <dbReference type="ARBA" id="ARBA00022525"/>
    </source>
</evidence>
<dbReference type="InterPro" id="IPR045053">
    <property type="entry name" value="MAN-like"/>
</dbReference>
<dbReference type="GO" id="GO:0016985">
    <property type="term" value="F:mannan endo-1,4-beta-mannosidase activity"/>
    <property type="evidence" value="ECO:0007669"/>
    <property type="project" value="UniProtKB-EC"/>
</dbReference>
<feature type="compositionally biased region" description="Low complexity" evidence="9">
    <location>
        <begin position="345"/>
        <end position="404"/>
    </location>
</feature>
<comment type="subcellular location">
    <subcellularLocation>
        <location evidence="2">Secreted</location>
    </subcellularLocation>
</comment>
<keyword evidence="8" id="KW-0326">Glycosidase</keyword>
<keyword evidence="13" id="KW-1185">Reference proteome</keyword>
<dbReference type="Proteomes" id="UP001465755">
    <property type="component" value="Unassembled WGS sequence"/>
</dbReference>
<evidence type="ECO:0000256" key="6">
    <source>
        <dbReference type="ARBA" id="ARBA00022729"/>
    </source>
</evidence>
<evidence type="ECO:0000313" key="12">
    <source>
        <dbReference type="EMBL" id="KAK9815119.1"/>
    </source>
</evidence>
<evidence type="ECO:0000256" key="9">
    <source>
        <dbReference type="SAM" id="MobiDB-lite"/>
    </source>
</evidence>
<dbReference type="PANTHER" id="PTHR31451">
    <property type="match status" value="1"/>
</dbReference>
<evidence type="ECO:0000256" key="4">
    <source>
        <dbReference type="ARBA" id="ARBA00012706"/>
    </source>
</evidence>
<evidence type="ECO:0000313" key="13">
    <source>
        <dbReference type="Proteomes" id="UP001465755"/>
    </source>
</evidence>
<dbReference type="EMBL" id="JALJOQ010000001">
    <property type="protein sequence ID" value="KAK9815119.1"/>
    <property type="molecule type" value="Genomic_DNA"/>
</dbReference>
<evidence type="ECO:0000256" key="1">
    <source>
        <dbReference type="ARBA" id="ARBA00001678"/>
    </source>
</evidence>
<dbReference type="InterPro" id="IPR017853">
    <property type="entry name" value="GH"/>
</dbReference>
<evidence type="ECO:0000256" key="8">
    <source>
        <dbReference type="ARBA" id="ARBA00023295"/>
    </source>
</evidence>
<comment type="catalytic activity">
    <reaction evidence="1">
        <text>Random hydrolysis of (1-&gt;4)-beta-D-mannosidic linkages in mannans, galactomannans and glucomannans.</text>
        <dbReference type="EC" id="3.2.1.78"/>
    </reaction>
</comment>
<evidence type="ECO:0000256" key="10">
    <source>
        <dbReference type="SAM" id="SignalP"/>
    </source>
</evidence>
<dbReference type="AlphaFoldDB" id="A0AAW1Q433"/>
<organism evidence="12 13">
    <name type="scientific">Symbiochloris irregularis</name>
    <dbReference type="NCBI Taxonomy" id="706552"/>
    <lineage>
        <taxon>Eukaryota</taxon>
        <taxon>Viridiplantae</taxon>
        <taxon>Chlorophyta</taxon>
        <taxon>core chlorophytes</taxon>
        <taxon>Trebouxiophyceae</taxon>
        <taxon>Trebouxiales</taxon>
        <taxon>Trebouxiaceae</taxon>
        <taxon>Symbiochloris</taxon>
    </lineage>
</organism>
<dbReference type="GO" id="GO:0005576">
    <property type="term" value="C:extracellular region"/>
    <property type="evidence" value="ECO:0007669"/>
    <property type="project" value="UniProtKB-SubCell"/>
</dbReference>
<feature type="signal peptide" evidence="10">
    <location>
        <begin position="1"/>
        <end position="25"/>
    </location>
</feature>
<keyword evidence="5" id="KW-0964">Secreted</keyword>
<dbReference type="Pfam" id="PF26410">
    <property type="entry name" value="GH5_mannosidase"/>
    <property type="match status" value="1"/>
</dbReference>
<feature type="region of interest" description="Disordered" evidence="9">
    <location>
        <begin position="333"/>
        <end position="412"/>
    </location>
</feature>
<evidence type="ECO:0000259" key="11">
    <source>
        <dbReference type="Pfam" id="PF26410"/>
    </source>
</evidence>
<name>A0AAW1Q433_9CHLO</name>
<comment type="similarity">
    <text evidence="3">Belongs to the glycosyl hydrolase 5 (cellulase A) family.</text>
</comment>
<dbReference type="Gene3D" id="3.20.20.80">
    <property type="entry name" value="Glycosidases"/>
    <property type="match status" value="2"/>
</dbReference>
<reference evidence="12 13" key="1">
    <citation type="journal article" date="2024" name="Nat. Commun.">
        <title>Phylogenomics reveals the evolutionary origins of lichenization in chlorophyte algae.</title>
        <authorList>
            <person name="Puginier C."/>
            <person name="Libourel C."/>
            <person name="Otte J."/>
            <person name="Skaloud P."/>
            <person name="Haon M."/>
            <person name="Grisel S."/>
            <person name="Petersen M."/>
            <person name="Berrin J.G."/>
            <person name="Delaux P.M."/>
            <person name="Dal Grande F."/>
            <person name="Keller J."/>
        </authorList>
    </citation>
    <scope>NUCLEOTIDE SEQUENCE [LARGE SCALE GENOMIC DNA]</scope>
    <source>
        <strain evidence="12 13">SAG 2036</strain>
    </source>
</reference>
<dbReference type="SUPFAM" id="SSF51445">
    <property type="entry name" value="(Trans)glycosidases"/>
    <property type="match status" value="1"/>
</dbReference>
<dbReference type="InterPro" id="IPR001547">
    <property type="entry name" value="Glyco_hydro_5"/>
</dbReference>
<feature type="domain" description="Glycoside hydrolase family 5" evidence="11">
    <location>
        <begin position="28"/>
        <end position="210"/>
    </location>
</feature>
<accession>A0AAW1Q433</accession>
<evidence type="ECO:0000256" key="3">
    <source>
        <dbReference type="ARBA" id="ARBA00005641"/>
    </source>
</evidence>
<proteinExistence type="inferred from homology"/>